<evidence type="ECO:0000313" key="19">
    <source>
        <dbReference type="EMBL" id="KAH9001613.1"/>
    </source>
</evidence>
<feature type="transmembrane region" description="Helical" evidence="17">
    <location>
        <begin position="322"/>
        <end position="346"/>
    </location>
</feature>
<dbReference type="Pfam" id="PF12349">
    <property type="entry name" value="Sterol-sensing"/>
    <property type="match status" value="1"/>
</dbReference>
<keyword evidence="7" id="KW-0677">Repeat</keyword>
<evidence type="ECO:0000256" key="3">
    <source>
        <dbReference type="ARBA" id="ARBA00007410"/>
    </source>
</evidence>
<evidence type="ECO:0000256" key="9">
    <source>
        <dbReference type="ARBA" id="ARBA00022989"/>
    </source>
</evidence>
<feature type="transmembrane region" description="Helical" evidence="17">
    <location>
        <begin position="353"/>
        <end position="376"/>
    </location>
</feature>
<feature type="transmembrane region" description="Helical" evidence="17">
    <location>
        <begin position="616"/>
        <end position="636"/>
    </location>
</feature>
<dbReference type="InterPro" id="IPR036322">
    <property type="entry name" value="WD40_repeat_dom_sf"/>
</dbReference>
<name>A0AAD4LRY8_9AGAM</name>
<keyword evidence="12" id="KW-0446">Lipid-binding</keyword>
<feature type="domain" description="SSD" evidence="18">
    <location>
        <begin position="288"/>
        <end position="449"/>
    </location>
</feature>
<gene>
    <name evidence="19" type="ORF">EDB92DRAFT_1939417</name>
</gene>
<evidence type="ECO:0000256" key="10">
    <source>
        <dbReference type="ARBA" id="ARBA00023034"/>
    </source>
</evidence>
<dbReference type="GO" id="GO:0008202">
    <property type="term" value="P:steroid metabolic process"/>
    <property type="evidence" value="ECO:0007669"/>
    <property type="project" value="UniProtKB-KW"/>
</dbReference>
<dbReference type="PROSITE" id="PS50156">
    <property type="entry name" value="SSD"/>
    <property type="match status" value="1"/>
</dbReference>
<dbReference type="GO" id="GO:0045540">
    <property type="term" value="P:regulation of cholesterol biosynthetic process"/>
    <property type="evidence" value="ECO:0007669"/>
    <property type="project" value="TreeGrafter"/>
</dbReference>
<comment type="subcellular location">
    <subcellularLocation>
        <location evidence="1">Endoplasmic reticulum membrane</location>
        <topology evidence="1">Multi-pass membrane protein</topology>
    </subcellularLocation>
    <subcellularLocation>
        <location evidence="2">Golgi apparatus membrane</location>
        <topology evidence="2">Multi-pass membrane protein</topology>
    </subcellularLocation>
</comment>
<evidence type="ECO:0000313" key="20">
    <source>
        <dbReference type="Proteomes" id="UP001201163"/>
    </source>
</evidence>
<dbReference type="PANTHER" id="PTHR46378">
    <property type="entry name" value="STEROL REGULATORY ELEMENT-BINDING PROTEIN CLEAVAGE-ACTIVATING PROTEIN"/>
    <property type="match status" value="1"/>
</dbReference>
<evidence type="ECO:0000256" key="1">
    <source>
        <dbReference type="ARBA" id="ARBA00004477"/>
    </source>
</evidence>
<dbReference type="GO" id="GO:0032934">
    <property type="term" value="F:sterol binding"/>
    <property type="evidence" value="ECO:0007669"/>
    <property type="project" value="InterPro"/>
</dbReference>
<dbReference type="GO" id="GO:0005789">
    <property type="term" value="C:endoplasmic reticulum membrane"/>
    <property type="evidence" value="ECO:0007669"/>
    <property type="project" value="UniProtKB-SubCell"/>
</dbReference>
<dbReference type="GO" id="GO:0032936">
    <property type="term" value="C:SREBP-SCAP complex"/>
    <property type="evidence" value="ECO:0007669"/>
    <property type="project" value="TreeGrafter"/>
</dbReference>
<feature type="transmembrane region" description="Helical" evidence="17">
    <location>
        <begin position="290"/>
        <end position="310"/>
    </location>
</feature>
<organism evidence="19 20">
    <name type="scientific">Lactarius akahatsu</name>
    <dbReference type="NCBI Taxonomy" id="416441"/>
    <lineage>
        <taxon>Eukaryota</taxon>
        <taxon>Fungi</taxon>
        <taxon>Dikarya</taxon>
        <taxon>Basidiomycota</taxon>
        <taxon>Agaricomycotina</taxon>
        <taxon>Agaricomycetes</taxon>
        <taxon>Russulales</taxon>
        <taxon>Russulaceae</taxon>
        <taxon>Lactarius</taxon>
    </lineage>
</organism>
<sequence length="1212" mass="131221">MDTLGSRLLLRVRTKGHRLFHRFGLHCATHQIRVILISAVVITSLFYPALAIYSSSQPRFLAHFSSQILDPFLAADAISSYDAQHHLHDIWAAHDSLHVREDSVVRARCGVEQTLRVERVLIHSSAPTDSSPLTRQLLRATLRIERKISDALAERRVSCLRWPDGQCIVVSPLMFWHYDERALAADVNVLHTLRPSNNVSFAGVPIQSQMVVAWDDNEYSSVDAGSTVFLALTYFFPERDCFGKAGHSVWRQILEDVSKDGADLIIETQQPKLIALEYTTRKSSSTDTSVLTVFIYLAYFALAITFGQSVRKGLPVHNGIGLIFTGAIEILVSTITSLSVCALVGFRVTMIPWGIFPLIIVFIGAENMFSLVEAVVKTSITLPVKERIAEGLSRAGTSNTLKVLTYNIILGVIAFFARGATRQFCAFAVVVLVAHWFLVHTFFVAVLSIDLQRLELEELLQQNASFTPSVQPVAPRQMTQPNGRGRKFMTTLQGLLRGRATKNISLLFLLATTGTLYFVTYPANRHTPSIPTSIPLAQQRKKDLLSGAGDPAWHTWRMLNPREDPLVHLRIEAPTLLMFHPDDATQSTTRPQPLHRGRPAFSYSWVVRTTARMTRIVVLPIAATVAALYALLLYLLKDAERLEAQRHRAEADSLPLQSADPPITPLAFSVLPRAHSTDIELLAVSADGRTAAGVSLENELILWANGSVAPIALGAADVLSAGPSNLSAAITALALDDTGSLCAAGTGAGVVAIWALSTPTVGRPQWVLRGASSAVTGVHLVNSHVSRGSTSFSPTRPDHMPTVFVTYENGTIFKWDGATPDSPVLISPPQGRHVLWSSVLRIPDTNRLVAAYSIDDGSLDIIELVSGLEPPLAAVCRLQAGNPTDTVARFHACLVELDGMGTLVIGAATEAGIISLWDGMTSSCIALLEEPRGALSALRLCPASRKPCMACGAPQPDSFALAITAALTVQFFRVFLPPDITSSAVSSSPRCTCVHNSPRQPEAPPWAVTVASCVYVRGHTSFPISGHGVLSRRASEKDSLRRAAASDTLAVPESKLDGPLGPSEAPHIPARWRSLVVGRVVDTMCERGAWDVTGSRVVGLRRRSRRRPDSDGSKAADVVPRTQRDCGLSAASLERWEAWTFDPAEGRISASPLAALQPIASAFSARSAVARETPRLPFTRVGPLVSGRTCCLAGFGNTVGLLAPADMVEEGD</sequence>
<feature type="transmembrane region" description="Helical" evidence="17">
    <location>
        <begin position="396"/>
        <end position="417"/>
    </location>
</feature>
<dbReference type="Proteomes" id="UP001201163">
    <property type="component" value="Unassembled WGS sequence"/>
</dbReference>
<evidence type="ECO:0000256" key="8">
    <source>
        <dbReference type="ARBA" id="ARBA00022824"/>
    </source>
</evidence>
<comment type="similarity">
    <text evidence="3">Belongs to the WD repeat SCAP family.</text>
</comment>
<reference evidence="19" key="1">
    <citation type="submission" date="2022-01" db="EMBL/GenBank/DDBJ databases">
        <title>Comparative genomics reveals a dynamic genome evolution in the ectomycorrhizal milk-cap (Lactarius) mushrooms.</title>
        <authorList>
            <consortium name="DOE Joint Genome Institute"/>
            <person name="Lebreton A."/>
            <person name="Tang N."/>
            <person name="Kuo A."/>
            <person name="LaButti K."/>
            <person name="Drula E."/>
            <person name="Barry K."/>
            <person name="Clum A."/>
            <person name="Lipzen A."/>
            <person name="Mousain D."/>
            <person name="Ng V."/>
            <person name="Wang R."/>
            <person name="Wang X."/>
            <person name="Dai Y."/>
            <person name="Henrissat B."/>
            <person name="Grigoriev I.V."/>
            <person name="Guerin-Laguette A."/>
            <person name="Yu F."/>
            <person name="Martin F.M."/>
        </authorList>
    </citation>
    <scope>NUCLEOTIDE SEQUENCE</scope>
    <source>
        <strain evidence="19">QP</strain>
    </source>
</reference>
<keyword evidence="20" id="KW-1185">Reference proteome</keyword>
<dbReference type="SUPFAM" id="SSF82866">
    <property type="entry name" value="Multidrug efflux transporter AcrB transmembrane domain"/>
    <property type="match status" value="1"/>
</dbReference>
<feature type="transmembrane region" description="Helical" evidence="17">
    <location>
        <begin position="424"/>
        <end position="449"/>
    </location>
</feature>
<keyword evidence="14" id="KW-0325">Glycoprotein</keyword>
<evidence type="ECO:0000256" key="11">
    <source>
        <dbReference type="ARBA" id="ARBA00023098"/>
    </source>
</evidence>
<feature type="transmembrane region" description="Helical" evidence="17">
    <location>
        <begin position="32"/>
        <end position="53"/>
    </location>
</feature>
<evidence type="ECO:0000256" key="12">
    <source>
        <dbReference type="ARBA" id="ARBA00023121"/>
    </source>
</evidence>
<evidence type="ECO:0000256" key="15">
    <source>
        <dbReference type="ARBA" id="ARBA00023221"/>
    </source>
</evidence>
<dbReference type="PANTHER" id="PTHR46378:SF1">
    <property type="entry name" value="STEROL REGULATORY ELEMENT-BINDING PROTEIN CLEAVAGE-ACTIVATING PROTEIN"/>
    <property type="match status" value="1"/>
</dbReference>
<protein>
    <recommendedName>
        <fullName evidence="4">Sterol regulatory element-binding protein cleavage-activating protein</fullName>
    </recommendedName>
</protein>
<dbReference type="AlphaFoldDB" id="A0AAD4LRY8"/>
<dbReference type="GO" id="GO:0032933">
    <property type="term" value="P:SREBP signaling pathway"/>
    <property type="evidence" value="ECO:0007669"/>
    <property type="project" value="InterPro"/>
</dbReference>
<comment type="caution">
    <text evidence="19">The sequence shown here is derived from an EMBL/GenBank/DDBJ whole genome shotgun (WGS) entry which is preliminary data.</text>
</comment>
<keyword evidence="13 17" id="KW-0472">Membrane</keyword>
<feature type="region of interest" description="Disordered" evidence="16">
    <location>
        <begin position="1041"/>
        <end position="1064"/>
    </location>
</feature>
<dbReference type="InterPro" id="IPR000731">
    <property type="entry name" value="SSD"/>
</dbReference>
<keyword evidence="10" id="KW-0333">Golgi apparatus</keyword>
<dbReference type="InterPro" id="IPR015943">
    <property type="entry name" value="WD40/YVTN_repeat-like_dom_sf"/>
</dbReference>
<keyword evidence="5" id="KW-0853">WD repeat</keyword>
<evidence type="ECO:0000256" key="7">
    <source>
        <dbReference type="ARBA" id="ARBA00022737"/>
    </source>
</evidence>
<evidence type="ECO:0000256" key="13">
    <source>
        <dbReference type="ARBA" id="ARBA00023136"/>
    </source>
</evidence>
<evidence type="ECO:0000256" key="6">
    <source>
        <dbReference type="ARBA" id="ARBA00022692"/>
    </source>
</evidence>
<evidence type="ECO:0000256" key="5">
    <source>
        <dbReference type="ARBA" id="ARBA00022574"/>
    </source>
</evidence>
<evidence type="ECO:0000256" key="14">
    <source>
        <dbReference type="ARBA" id="ARBA00023180"/>
    </source>
</evidence>
<dbReference type="InterPro" id="IPR030225">
    <property type="entry name" value="SCAP"/>
</dbReference>
<evidence type="ECO:0000256" key="17">
    <source>
        <dbReference type="SAM" id="Phobius"/>
    </source>
</evidence>
<evidence type="ECO:0000256" key="4">
    <source>
        <dbReference type="ARBA" id="ARBA00019541"/>
    </source>
</evidence>
<evidence type="ECO:0000256" key="2">
    <source>
        <dbReference type="ARBA" id="ARBA00004653"/>
    </source>
</evidence>
<keyword evidence="6 17" id="KW-0812">Transmembrane</keyword>
<accession>A0AAD4LRY8</accession>
<proteinExistence type="inferred from homology"/>
<dbReference type="InterPro" id="IPR053958">
    <property type="entry name" value="HMGCR/SNAP/NPC1-like_SSD"/>
</dbReference>
<evidence type="ECO:0000259" key="18">
    <source>
        <dbReference type="PROSITE" id="PS50156"/>
    </source>
</evidence>
<dbReference type="Gene3D" id="2.130.10.10">
    <property type="entry name" value="YVTN repeat-like/Quinoprotein amine dehydrogenase"/>
    <property type="match status" value="1"/>
</dbReference>
<dbReference type="GO" id="GO:0000139">
    <property type="term" value="C:Golgi membrane"/>
    <property type="evidence" value="ECO:0007669"/>
    <property type="project" value="UniProtKB-SubCell"/>
</dbReference>
<keyword evidence="8" id="KW-0256">Endoplasmic reticulum</keyword>
<keyword evidence="11" id="KW-0443">Lipid metabolism</keyword>
<dbReference type="SUPFAM" id="SSF50978">
    <property type="entry name" value="WD40 repeat-like"/>
    <property type="match status" value="1"/>
</dbReference>
<keyword evidence="15" id="KW-0753">Steroid metabolism</keyword>
<keyword evidence="9 17" id="KW-1133">Transmembrane helix</keyword>
<evidence type="ECO:0000256" key="16">
    <source>
        <dbReference type="SAM" id="MobiDB-lite"/>
    </source>
</evidence>
<feature type="transmembrane region" description="Helical" evidence="17">
    <location>
        <begin position="504"/>
        <end position="523"/>
    </location>
</feature>
<dbReference type="EMBL" id="JAKELL010000001">
    <property type="protein sequence ID" value="KAH9001613.1"/>
    <property type="molecule type" value="Genomic_DNA"/>
</dbReference>